<keyword evidence="1" id="KW-0472">Membrane</keyword>
<comment type="caution">
    <text evidence="2">The sequence shown here is derived from an EMBL/GenBank/DDBJ whole genome shotgun (WGS) entry which is preliminary data.</text>
</comment>
<accession>A0A9P1J5G6</accession>
<keyword evidence="1" id="KW-0812">Transmembrane</keyword>
<gene>
    <name evidence="2" type="ORF">CAMP_LOCUS18652</name>
</gene>
<dbReference type="EMBL" id="CANHGI010000006">
    <property type="protein sequence ID" value="CAI5456015.1"/>
    <property type="molecule type" value="Genomic_DNA"/>
</dbReference>
<protein>
    <submittedName>
        <fullName evidence="2">Uncharacterized protein</fullName>
    </submittedName>
</protein>
<name>A0A9P1J5G6_9PELO</name>
<sequence>MARNSPINARQDLNVVHTFDTRESCSSRCRGTCNQQHSEDMMMPRWYCPQQEEENTDIEEEDRTTFGGKMLIIVPCVIFGSLFVLFFCVSAMQRLCRSDY</sequence>
<keyword evidence="3" id="KW-1185">Reference proteome</keyword>
<proteinExistence type="predicted"/>
<dbReference type="OrthoDB" id="5807048at2759"/>
<organism evidence="2 3">
    <name type="scientific">Caenorhabditis angaria</name>
    <dbReference type="NCBI Taxonomy" id="860376"/>
    <lineage>
        <taxon>Eukaryota</taxon>
        <taxon>Metazoa</taxon>
        <taxon>Ecdysozoa</taxon>
        <taxon>Nematoda</taxon>
        <taxon>Chromadorea</taxon>
        <taxon>Rhabditida</taxon>
        <taxon>Rhabditina</taxon>
        <taxon>Rhabditomorpha</taxon>
        <taxon>Rhabditoidea</taxon>
        <taxon>Rhabditidae</taxon>
        <taxon>Peloderinae</taxon>
        <taxon>Caenorhabditis</taxon>
    </lineage>
</organism>
<reference evidence="2" key="1">
    <citation type="submission" date="2022-11" db="EMBL/GenBank/DDBJ databases">
        <authorList>
            <person name="Kikuchi T."/>
        </authorList>
    </citation>
    <scope>NUCLEOTIDE SEQUENCE</scope>
    <source>
        <strain evidence="2">PS1010</strain>
    </source>
</reference>
<evidence type="ECO:0000256" key="1">
    <source>
        <dbReference type="SAM" id="Phobius"/>
    </source>
</evidence>
<feature type="transmembrane region" description="Helical" evidence="1">
    <location>
        <begin position="70"/>
        <end position="92"/>
    </location>
</feature>
<dbReference type="AlphaFoldDB" id="A0A9P1J5G6"/>
<keyword evidence="1" id="KW-1133">Transmembrane helix</keyword>
<evidence type="ECO:0000313" key="2">
    <source>
        <dbReference type="EMBL" id="CAI5456015.1"/>
    </source>
</evidence>
<evidence type="ECO:0000313" key="3">
    <source>
        <dbReference type="Proteomes" id="UP001152747"/>
    </source>
</evidence>
<dbReference type="Proteomes" id="UP001152747">
    <property type="component" value="Unassembled WGS sequence"/>
</dbReference>